<dbReference type="InterPro" id="IPR014500">
    <property type="entry name" value="UCP019307_cupin"/>
</dbReference>
<proteinExistence type="predicted"/>
<dbReference type="AlphaFoldDB" id="A0A437PPA5"/>
<accession>A0A437PPA5</accession>
<dbReference type="OrthoDB" id="9791759at2"/>
<dbReference type="InterPro" id="IPR014710">
    <property type="entry name" value="RmlC-like_jellyroll"/>
</dbReference>
<dbReference type="PIRSF" id="PIRSF019307">
    <property type="entry name" value="UCP019307"/>
    <property type="match status" value="1"/>
</dbReference>
<name>A0A437PPA5_9BACT</name>
<sequence>MISPISYYFQNDGIIPNNSLPVLIYKNVLQDFEATFKKNGWTNNWMDIILPYDHFHSNTHEVLGLAQGAAKLKIGGENGIELQVETGDVIIMPAGVGHYSLDNSMKYQFIGGYPNGADWNLKTNLEEEQTILAEIANIPIPNTDPLFGINGPLFDYWK</sequence>
<evidence type="ECO:0000313" key="2">
    <source>
        <dbReference type="Proteomes" id="UP000282832"/>
    </source>
</evidence>
<reference evidence="1 2" key="1">
    <citation type="submission" date="2019-01" db="EMBL/GenBank/DDBJ databases">
        <authorList>
            <person name="Chen W.-M."/>
        </authorList>
    </citation>
    <scope>NUCLEOTIDE SEQUENCE [LARGE SCALE GENOMIC DNA]</scope>
    <source>
        <strain evidence="1 2">FSY-15</strain>
    </source>
</reference>
<dbReference type="PANTHER" id="PTHR36448">
    <property type="entry name" value="BLR7373 PROTEIN"/>
    <property type="match status" value="1"/>
</dbReference>
<organism evidence="1 2">
    <name type="scientific">Sandaracinomonas limnophila</name>
    <dbReference type="NCBI Taxonomy" id="1862386"/>
    <lineage>
        <taxon>Bacteria</taxon>
        <taxon>Pseudomonadati</taxon>
        <taxon>Bacteroidota</taxon>
        <taxon>Cytophagia</taxon>
        <taxon>Cytophagales</taxon>
        <taxon>Flectobacillaceae</taxon>
        <taxon>Sandaracinomonas</taxon>
    </lineage>
</organism>
<evidence type="ECO:0008006" key="3">
    <source>
        <dbReference type="Google" id="ProtNLM"/>
    </source>
</evidence>
<dbReference type="Gene3D" id="2.60.120.10">
    <property type="entry name" value="Jelly Rolls"/>
    <property type="match status" value="1"/>
</dbReference>
<dbReference type="Proteomes" id="UP000282832">
    <property type="component" value="Unassembled WGS sequence"/>
</dbReference>
<keyword evidence="2" id="KW-1185">Reference proteome</keyword>
<dbReference type="InterPro" id="IPR047121">
    <property type="entry name" value="YjiB-like"/>
</dbReference>
<dbReference type="InterPro" id="IPR011051">
    <property type="entry name" value="RmlC_Cupin_sf"/>
</dbReference>
<dbReference type="SUPFAM" id="SSF51182">
    <property type="entry name" value="RmlC-like cupins"/>
    <property type="match status" value="1"/>
</dbReference>
<comment type="caution">
    <text evidence="1">The sequence shown here is derived from an EMBL/GenBank/DDBJ whole genome shotgun (WGS) entry which is preliminary data.</text>
</comment>
<dbReference type="CDD" id="cd02219">
    <property type="entry name" value="cupin_YjlB-like"/>
    <property type="match status" value="1"/>
</dbReference>
<evidence type="ECO:0000313" key="1">
    <source>
        <dbReference type="EMBL" id="RVU24138.1"/>
    </source>
</evidence>
<dbReference type="EMBL" id="SACY01000004">
    <property type="protein sequence ID" value="RVU24138.1"/>
    <property type="molecule type" value="Genomic_DNA"/>
</dbReference>
<dbReference type="PANTHER" id="PTHR36448:SF2">
    <property type="entry name" value="CUPIN TYPE-1 DOMAIN-CONTAINING PROTEIN"/>
    <property type="match status" value="1"/>
</dbReference>
<protein>
    <recommendedName>
        <fullName evidence="3">Cupin type-1 domain-containing protein</fullName>
    </recommendedName>
</protein>
<dbReference type="RefSeq" id="WP_127804721.1">
    <property type="nucleotide sequence ID" value="NZ_SACY01000004.1"/>
</dbReference>
<gene>
    <name evidence="1" type="ORF">EOJ36_09430</name>
</gene>